<feature type="transmembrane region" description="Helical" evidence="7">
    <location>
        <begin position="91"/>
        <end position="115"/>
    </location>
</feature>
<feature type="transmembrane region" description="Helical" evidence="7">
    <location>
        <begin position="378"/>
        <end position="395"/>
    </location>
</feature>
<dbReference type="PANTHER" id="PTHR33567:SF3">
    <property type="entry name" value="CHROMATE ION TRANSPORTER (EUROFUNG)"/>
    <property type="match status" value="1"/>
</dbReference>
<evidence type="ECO:0000256" key="1">
    <source>
        <dbReference type="ARBA" id="ARBA00004651"/>
    </source>
</evidence>
<comment type="similarity">
    <text evidence="2">Belongs to the chromate ion transporter (CHR) (TC 2.A.51) family.</text>
</comment>
<evidence type="ECO:0000313" key="9">
    <source>
        <dbReference type="Proteomes" id="UP001159370"/>
    </source>
</evidence>
<sequence>MSQHSHHDSVEIQPSLSVRLTELAQLFLKIGLIGFGGPQAHIAMINDEAVVRRGWLTQEQFLEGVAVCEMLPGPASTQMGIYTGYVRAGHWGALVAGICFILPAFLIVLTLSWAYFRFQGIPQIEDLFLGITPVVIAIIFGFCWKLAKRTITDRKGVAIAITVLMMTLLLKVNVLWLFILAGIIGLILYRPPTTPTNPTSAWLVPLLPMMRELPKTLATVSTETLAVSSFWGLERIQEYYLTLALFFLKVGSFIFGGGLVIIPLLEFEVVNQFHWLTQSEFIDGVAIGEFTPGPVVITAAFVGYKVAGVLGALVCAIAIFTPSFVFIMGAAPLLLRIRHQPGIRSFLKAVTPAVLGAMAAAAVPLAQTAIIQDTLGRSILAMIVGIVALVALIRFKRPTWQLVPVGGIIGLIAGAF</sequence>
<comment type="subcellular location">
    <subcellularLocation>
        <location evidence="1">Cell membrane</location>
        <topology evidence="1">Multi-pass membrane protein</topology>
    </subcellularLocation>
</comment>
<dbReference type="InterPro" id="IPR014047">
    <property type="entry name" value="Chr_Tranpt_l_chain"/>
</dbReference>
<dbReference type="AlphaFoldDB" id="A0AA43KDH6"/>
<feature type="transmembrane region" description="Helical" evidence="7">
    <location>
        <begin position="240"/>
        <end position="265"/>
    </location>
</feature>
<feature type="transmembrane region" description="Helical" evidence="7">
    <location>
        <begin position="216"/>
        <end position="233"/>
    </location>
</feature>
<evidence type="ECO:0000256" key="2">
    <source>
        <dbReference type="ARBA" id="ARBA00005262"/>
    </source>
</evidence>
<organism evidence="8 9">
    <name type="scientific">Umezakia ovalisporum FSS-62</name>
    <dbReference type="NCBI Taxonomy" id="2971776"/>
    <lineage>
        <taxon>Bacteria</taxon>
        <taxon>Bacillati</taxon>
        <taxon>Cyanobacteriota</taxon>
        <taxon>Cyanophyceae</taxon>
        <taxon>Nostocales</taxon>
        <taxon>Nodulariaceae</taxon>
        <taxon>Umezakia</taxon>
    </lineage>
</organism>
<dbReference type="PIRSF" id="PIRSF004810">
    <property type="entry name" value="ChrA"/>
    <property type="match status" value="1"/>
</dbReference>
<name>A0AA43KDH6_9CYAN</name>
<dbReference type="GO" id="GO:0005886">
    <property type="term" value="C:plasma membrane"/>
    <property type="evidence" value="ECO:0007669"/>
    <property type="project" value="UniProtKB-SubCell"/>
</dbReference>
<reference evidence="8 9" key="1">
    <citation type="journal article" date="2023" name="J. Phycol.">
        <title>Chrysosporum ovalisporum is synonymous with the true-branching cyanobacterium Umezakia natans (Nostocales/Aphanizomenonaceae).</title>
        <authorList>
            <person name="McGregor G.B."/>
            <person name="Sendall B.C."/>
            <person name="Niiyama Y."/>
            <person name="Tuji A."/>
            <person name="Willis A."/>
        </authorList>
    </citation>
    <scope>NUCLEOTIDE SEQUENCE [LARGE SCALE GENOMIC DNA]</scope>
    <source>
        <strain evidence="8 9">FSS-62</strain>
    </source>
</reference>
<keyword evidence="5 7" id="KW-1133">Transmembrane helix</keyword>
<feature type="transmembrane region" description="Helical" evidence="7">
    <location>
        <begin position="346"/>
        <end position="366"/>
    </location>
</feature>
<evidence type="ECO:0000256" key="3">
    <source>
        <dbReference type="ARBA" id="ARBA00022475"/>
    </source>
</evidence>
<dbReference type="Proteomes" id="UP001159370">
    <property type="component" value="Unassembled WGS sequence"/>
</dbReference>
<dbReference type="PANTHER" id="PTHR33567">
    <property type="entry name" value="CHROMATE ION TRANSPORTER (EUROFUNG)"/>
    <property type="match status" value="1"/>
</dbReference>
<evidence type="ECO:0000256" key="7">
    <source>
        <dbReference type="SAM" id="Phobius"/>
    </source>
</evidence>
<evidence type="ECO:0000313" key="8">
    <source>
        <dbReference type="EMBL" id="MDH6062310.1"/>
    </source>
</evidence>
<dbReference type="RefSeq" id="WP_280700343.1">
    <property type="nucleotide sequence ID" value="NZ_JANQDL010000006.1"/>
</dbReference>
<dbReference type="Pfam" id="PF02417">
    <property type="entry name" value="Chromate_transp"/>
    <property type="match status" value="2"/>
</dbReference>
<feature type="transmembrane region" description="Helical" evidence="7">
    <location>
        <begin position="309"/>
        <end position="334"/>
    </location>
</feature>
<dbReference type="EMBL" id="JANQDL010000006">
    <property type="protein sequence ID" value="MDH6062310.1"/>
    <property type="molecule type" value="Genomic_DNA"/>
</dbReference>
<evidence type="ECO:0000256" key="4">
    <source>
        <dbReference type="ARBA" id="ARBA00022692"/>
    </source>
</evidence>
<keyword evidence="6 7" id="KW-0472">Membrane</keyword>
<protein>
    <submittedName>
        <fullName evidence="8">Chromate efflux transporter</fullName>
    </submittedName>
</protein>
<dbReference type="GO" id="GO:0015109">
    <property type="term" value="F:chromate transmembrane transporter activity"/>
    <property type="evidence" value="ECO:0007669"/>
    <property type="project" value="InterPro"/>
</dbReference>
<dbReference type="NCBIfam" id="TIGR00937">
    <property type="entry name" value="2A51"/>
    <property type="match status" value="1"/>
</dbReference>
<dbReference type="InterPro" id="IPR003370">
    <property type="entry name" value="Chromate_transpt"/>
</dbReference>
<feature type="transmembrane region" description="Helical" evidence="7">
    <location>
        <begin position="127"/>
        <end position="147"/>
    </location>
</feature>
<keyword evidence="4 7" id="KW-0812">Transmembrane</keyword>
<gene>
    <name evidence="8" type="primary">chrA</name>
    <name evidence="8" type="ORF">NWP23_00560</name>
</gene>
<evidence type="ECO:0000256" key="6">
    <source>
        <dbReference type="ARBA" id="ARBA00023136"/>
    </source>
</evidence>
<feature type="transmembrane region" description="Helical" evidence="7">
    <location>
        <begin position="159"/>
        <end position="189"/>
    </location>
</feature>
<keyword evidence="3" id="KW-1003">Cell membrane</keyword>
<comment type="caution">
    <text evidence="8">The sequence shown here is derived from an EMBL/GenBank/DDBJ whole genome shotgun (WGS) entry which is preliminary data.</text>
</comment>
<evidence type="ECO:0000256" key="5">
    <source>
        <dbReference type="ARBA" id="ARBA00022989"/>
    </source>
</evidence>
<accession>A0AA43KDH6</accession>
<proteinExistence type="inferred from homology"/>